<gene>
    <name evidence="1" type="ORF">DPMN_121303</name>
</gene>
<reference evidence="1" key="1">
    <citation type="journal article" date="2019" name="bioRxiv">
        <title>The Genome of the Zebra Mussel, Dreissena polymorpha: A Resource for Invasive Species Research.</title>
        <authorList>
            <person name="McCartney M.A."/>
            <person name="Auch B."/>
            <person name="Kono T."/>
            <person name="Mallez S."/>
            <person name="Zhang Y."/>
            <person name="Obille A."/>
            <person name="Becker A."/>
            <person name="Abrahante J.E."/>
            <person name="Garbe J."/>
            <person name="Badalamenti J.P."/>
            <person name="Herman A."/>
            <person name="Mangelson H."/>
            <person name="Liachko I."/>
            <person name="Sullivan S."/>
            <person name="Sone E.D."/>
            <person name="Koren S."/>
            <person name="Silverstein K.A.T."/>
            <person name="Beckman K.B."/>
            <person name="Gohl D.M."/>
        </authorList>
    </citation>
    <scope>NUCLEOTIDE SEQUENCE</scope>
    <source>
        <strain evidence="1">Duluth1</strain>
        <tissue evidence="1">Whole animal</tissue>
    </source>
</reference>
<comment type="caution">
    <text evidence="1">The sequence shown here is derived from an EMBL/GenBank/DDBJ whole genome shotgun (WGS) entry which is preliminary data.</text>
</comment>
<dbReference type="Proteomes" id="UP000828390">
    <property type="component" value="Unassembled WGS sequence"/>
</dbReference>
<dbReference type="AlphaFoldDB" id="A0A9D4GLU6"/>
<sequence length="70" mass="7556">MTYHVGVMTWSSVELIKCQSHRAVYMNTKHTTRGNNSPAAACTVVFLVPSTKVTANIIKGTTATKNKSTA</sequence>
<proteinExistence type="predicted"/>
<evidence type="ECO:0000313" key="2">
    <source>
        <dbReference type="Proteomes" id="UP000828390"/>
    </source>
</evidence>
<organism evidence="1 2">
    <name type="scientific">Dreissena polymorpha</name>
    <name type="common">Zebra mussel</name>
    <name type="synonym">Mytilus polymorpha</name>
    <dbReference type="NCBI Taxonomy" id="45954"/>
    <lineage>
        <taxon>Eukaryota</taxon>
        <taxon>Metazoa</taxon>
        <taxon>Spiralia</taxon>
        <taxon>Lophotrochozoa</taxon>
        <taxon>Mollusca</taxon>
        <taxon>Bivalvia</taxon>
        <taxon>Autobranchia</taxon>
        <taxon>Heteroconchia</taxon>
        <taxon>Euheterodonta</taxon>
        <taxon>Imparidentia</taxon>
        <taxon>Neoheterodontei</taxon>
        <taxon>Myida</taxon>
        <taxon>Dreissenoidea</taxon>
        <taxon>Dreissenidae</taxon>
        <taxon>Dreissena</taxon>
    </lineage>
</organism>
<reference evidence="1" key="2">
    <citation type="submission" date="2020-11" db="EMBL/GenBank/DDBJ databases">
        <authorList>
            <person name="McCartney M.A."/>
            <person name="Auch B."/>
            <person name="Kono T."/>
            <person name="Mallez S."/>
            <person name="Becker A."/>
            <person name="Gohl D.M."/>
            <person name="Silverstein K.A.T."/>
            <person name="Koren S."/>
            <person name="Bechman K.B."/>
            <person name="Herman A."/>
            <person name="Abrahante J.E."/>
            <person name="Garbe J."/>
        </authorList>
    </citation>
    <scope>NUCLEOTIDE SEQUENCE</scope>
    <source>
        <strain evidence="1">Duluth1</strain>
        <tissue evidence="1">Whole animal</tissue>
    </source>
</reference>
<dbReference type="EMBL" id="JAIWYP010000005">
    <property type="protein sequence ID" value="KAH3819564.1"/>
    <property type="molecule type" value="Genomic_DNA"/>
</dbReference>
<accession>A0A9D4GLU6</accession>
<evidence type="ECO:0000313" key="1">
    <source>
        <dbReference type="EMBL" id="KAH3819564.1"/>
    </source>
</evidence>
<keyword evidence="2" id="KW-1185">Reference proteome</keyword>
<protein>
    <submittedName>
        <fullName evidence="1">Uncharacterized protein</fullName>
    </submittedName>
</protein>
<name>A0A9D4GLU6_DREPO</name>